<dbReference type="InterPro" id="IPR032104">
    <property type="entry name" value="Spaetzle"/>
</dbReference>
<evidence type="ECO:0000256" key="2">
    <source>
        <dbReference type="ARBA" id="ARBA00023157"/>
    </source>
</evidence>
<gene>
    <name evidence="6" type="ORF">GWI33_015608</name>
</gene>
<dbReference type="Gene3D" id="2.10.90.10">
    <property type="entry name" value="Cystine-knot cytokines"/>
    <property type="match status" value="1"/>
</dbReference>
<dbReference type="GO" id="GO:0005615">
    <property type="term" value="C:extracellular space"/>
    <property type="evidence" value="ECO:0007669"/>
    <property type="project" value="UniProtKB-ARBA"/>
</dbReference>
<sequence>MYNLCVFLLIAFHAININHSADIPQISFEVSENDTLYWEPVPDYIQKKITESLGSLGSVKPTVIETKRTETKSCEFCLVESGYTEFPTMIKNRKGYSLYLVNTEKYESYIRIVKCSTKQDDSTCLSNKLLNTYPYETKCVQRTSDIKLLVYNIDTNKIQEHSISYPSACECLVKDQSFE</sequence>
<evidence type="ECO:0000256" key="4">
    <source>
        <dbReference type="SAM" id="SignalP"/>
    </source>
</evidence>
<dbReference type="PANTHER" id="PTHR23199">
    <property type="entry name" value="NEUROTROPHIN 1-RELATED"/>
    <property type="match status" value="1"/>
</dbReference>
<dbReference type="InterPro" id="IPR029034">
    <property type="entry name" value="Cystine-knot_cytokine"/>
</dbReference>
<keyword evidence="1 4" id="KW-0732">Signal</keyword>
<feature type="domain" description="Spaetzle" evidence="5">
    <location>
        <begin position="76"/>
        <end position="173"/>
    </location>
</feature>
<feature type="chain" id="PRO_5032557879" description="Spaetzle domain-containing protein" evidence="4">
    <location>
        <begin position="21"/>
        <end position="179"/>
    </location>
</feature>
<protein>
    <recommendedName>
        <fullName evidence="5">Spaetzle domain-containing protein</fullName>
    </recommendedName>
</protein>
<evidence type="ECO:0000313" key="7">
    <source>
        <dbReference type="Proteomes" id="UP000625711"/>
    </source>
</evidence>
<evidence type="ECO:0000313" key="6">
    <source>
        <dbReference type="EMBL" id="KAF7271535.1"/>
    </source>
</evidence>
<name>A0A834HZG8_RHYFE</name>
<proteinExistence type="predicted"/>
<keyword evidence="7" id="KW-1185">Reference proteome</keyword>
<feature type="signal peptide" evidence="4">
    <location>
        <begin position="1"/>
        <end position="20"/>
    </location>
</feature>
<dbReference type="AlphaFoldDB" id="A0A834HZG8"/>
<dbReference type="Pfam" id="PF16077">
    <property type="entry name" value="Spaetzle"/>
    <property type="match status" value="1"/>
</dbReference>
<organism evidence="6 7">
    <name type="scientific">Rhynchophorus ferrugineus</name>
    <name type="common">Red palm weevil</name>
    <name type="synonym">Curculio ferrugineus</name>
    <dbReference type="NCBI Taxonomy" id="354439"/>
    <lineage>
        <taxon>Eukaryota</taxon>
        <taxon>Metazoa</taxon>
        <taxon>Ecdysozoa</taxon>
        <taxon>Arthropoda</taxon>
        <taxon>Hexapoda</taxon>
        <taxon>Insecta</taxon>
        <taxon>Pterygota</taxon>
        <taxon>Neoptera</taxon>
        <taxon>Endopterygota</taxon>
        <taxon>Coleoptera</taxon>
        <taxon>Polyphaga</taxon>
        <taxon>Cucujiformia</taxon>
        <taxon>Curculionidae</taxon>
        <taxon>Dryophthorinae</taxon>
        <taxon>Rhynchophorus</taxon>
    </lineage>
</organism>
<evidence type="ECO:0000256" key="1">
    <source>
        <dbReference type="ARBA" id="ARBA00022729"/>
    </source>
</evidence>
<dbReference type="EMBL" id="JAACXV010013947">
    <property type="protein sequence ID" value="KAF7271535.1"/>
    <property type="molecule type" value="Genomic_DNA"/>
</dbReference>
<reference evidence="6" key="1">
    <citation type="submission" date="2020-08" db="EMBL/GenBank/DDBJ databases">
        <title>Genome sequencing and assembly of the red palm weevil Rhynchophorus ferrugineus.</title>
        <authorList>
            <person name="Dias G.B."/>
            <person name="Bergman C.M."/>
            <person name="Manee M."/>
        </authorList>
    </citation>
    <scope>NUCLEOTIDE SEQUENCE</scope>
    <source>
        <strain evidence="6">AA-2017</strain>
        <tissue evidence="6">Whole larva</tissue>
    </source>
</reference>
<keyword evidence="3" id="KW-0325">Glycoprotein</keyword>
<dbReference type="SUPFAM" id="SSF57501">
    <property type="entry name" value="Cystine-knot cytokines"/>
    <property type="match status" value="1"/>
</dbReference>
<accession>A0A834HZG8</accession>
<dbReference type="Proteomes" id="UP000625711">
    <property type="component" value="Unassembled WGS sequence"/>
</dbReference>
<evidence type="ECO:0000256" key="3">
    <source>
        <dbReference type="ARBA" id="ARBA00023180"/>
    </source>
</evidence>
<dbReference type="GO" id="GO:0005121">
    <property type="term" value="F:Toll binding"/>
    <property type="evidence" value="ECO:0007669"/>
    <property type="project" value="TreeGrafter"/>
</dbReference>
<dbReference type="GO" id="GO:0008083">
    <property type="term" value="F:growth factor activity"/>
    <property type="evidence" value="ECO:0007669"/>
    <property type="project" value="TreeGrafter"/>
</dbReference>
<dbReference type="PANTHER" id="PTHR23199:SF17">
    <property type="entry name" value="NERVE GROWTH FACTOR-RELATED DOMAIN-CONTAINING PROTEIN"/>
    <property type="match status" value="1"/>
</dbReference>
<evidence type="ECO:0000259" key="5">
    <source>
        <dbReference type="Pfam" id="PF16077"/>
    </source>
</evidence>
<dbReference type="GO" id="GO:0045087">
    <property type="term" value="P:innate immune response"/>
    <property type="evidence" value="ECO:0007669"/>
    <property type="project" value="TreeGrafter"/>
</dbReference>
<dbReference type="GO" id="GO:0021556">
    <property type="term" value="P:central nervous system formation"/>
    <property type="evidence" value="ECO:0007669"/>
    <property type="project" value="TreeGrafter"/>
</dbReference>
<comment type="caution">
    <text evidence="6">The sequence shown here is derived from an EMBL/GenBank/DDBJ whole genome shotgun (WGS) entry which is preliminary data.</text>
</comment>
<dbReference type="InterPro" id="IPR052444">
    <property type="entry name" value="Spz/Toll_ligand-like"/>
</dbReference>
<keyword evidence="2" id="KW-1015">Disulfide bond</keyword>